<feature type="domain" description="C2H2-type" evidence="7">
    <location>
        <begin position="267"/>
        <end position="296"/>
    </location>
</feature>
<dbReference type="GO" id="GO:0005634">
    <property type="term" value="C:nucleus"/>
    <property type="evidence" value="ECO:0007669"/>
    <property type="project" value="TreeGrafter"/>
</dbReference>
<dbReference type="PROSITE" id="PS50157">
    <property type="entry name" value="ZINC_FINGER_C2H2_2"/>
    <property type="match status" value="6"/>
</dbReference>
<keyword evidence="3 5" id="KW-0863">Zinc-finger</keyword>
<evidence type="ECO:0000313" key="9">
    <source>
        <dbReference type="Proteomes" id="UP001374579"/>
    </source>
</evidence>
<feature type="domain" description="C2H2-type" evidence="7">
    <location>
        <begin position="207"/>
        <end position="236"/>
    </location>
</feature>
<name>A0AAN9BNF0_9CAEN</name>
<gene>
    <name evidence="8" type="ORF">V1264_016134</name>
</gene>
<evidence type="ECO:0000256" key="6">
    <source>
        <dbReference type="SAM" id="MobiDB-lite"/>
    </source>
</evidence>
<evidence type="ECO:0000259" key="7">
    <source>
        <dbReference type="PROSITE" id="PS50157"/>
    </source>
</evidence>
<dbReference type="InterPro" id="IPR013087">
    <property type="entry name" value="Znf_C2H2_type"/>
</dbReference>
<dbReference type="Gene3D" id="3.30.160.60">
    <property type="entry name" value="Classic Zinc Finger"/>
    <property type="match status" value="6"/>
</dbReference>
<dbReference type="GO" id="GO:0008270">
    <property type="term" value="F:zinc ion binding"/>
    <property type="evidence" value="ECO:0007669"/>
    <property type="project" value="UniProtKB-KW"/>
</dbReference>
<feature type="region of interest" description="Disordered" evidence="6">
    <location>
        <begin position="40"/>
        <end position="62"/>
    </location>
</feature>
<evidence type="ECO:0000256" key="3">
    <source>
        <dbReference type="ARBA" id="ARBA00022771"/>
    </source>
</evidence>
<dbReference type="FunFam" id="3.30.160.60:FF:000072">
    <property type="entry name" value="zinc finger protein 143 isoform X1"/>
    <property type="match status" value="1"/>
</dbReference>
<keyword evidence="1" id="KW-0479">Metal-binding</keyword>
<feature type="compositionally biased region" description="Basic and acidic residues" evidence="6">
    <location>
        <begin position="52"/>
        <end position="62"/>
    </location>
</feature>
<dbReference type="SUPFAM" id="SSF57667">
    <property type="entry name" value="beta-beta-alpha zinc fingers"/>
    <property type="match status" value="4"/>
</dbReference>
<keyword evidence="9" id="KW-1185">Reference proteome</keyword>
<feature type="domain" description="C2H2-type" evidence="7">
    <location>
        <begin position="118"/>
        <end position="147"/>
    </location>
</feature>
<dbReference type="FunFam" id="3.30.160.60:FF:000370">
    <property type="entry name" value="Metal regulatory transcription factor 1"/>
    <property type="match status" value="1"/>
</dbReference>
<dbReference type="InterPro" id="IPR036236">
    <property type="entry name" value="Znf_C2H2_sf"/>
</dbReference>
<dbReference type="PROSITE" id="PS00028">
    <property type="entry name" value="ZINC_FINGER_C2H2_1"/>
    <property type="match status" value="6"/>
</dbReference>
<dbReference type="SMART" id="SM00355">
    <property type="entry name" value="ZnF_C2H2"/>
    <property type="match status" value="6"/>
</dbReference>
<comment type="caution">
    <text evidence="8">The sequence shown here is derived from an EMBL/GenBank/DDBJ whole genome shotgun (WGS) entry which is preliminary data.</text>
</comment>
<evidence type="ECO:0000313" key="8">
    <source>
        <dbReference type="EMBL" id="KAK7108388.1"/>
    </source>
</evidence>
<dbReference type="EMBL" id="JBAMIC010000004">
    <property type="protein sequence ID" value="KAK7108388.1"/>
    <property type="molecule type" value="Genomic_DNA"/>
</dbReference>
<dbReference type="FunFam" id="3.30.160.60:FF:000349">
    <property type="entry name" value="metal regulatory transcription factor 1"/>
    <property type="match status" value="1"/>
</dbReference>
<proteinExistence type="predicted"/>
<dbReference type="Pfam" id="PF00096">
    <property type="entry name" value="zf-C2H2"/>
    <property type="match status" value="6"/>
</dbReference>
<reference evidence="8 9" key="1">
    <citation type="submission" date="2024-02" db="EMBL/GenBank/DDBJ databases">
        <title>Chromosome-scale genome assembly of the rough periwinkle Littorina saxatilis.</title>
        <authorList>
            <person name="De Jode A."/>
            <person name="Faria R."/>
            <person name="Formenti G."/>
            <person name="Sims Y."/>
            <person name="Smith T.P."/>
            <person name="Tracey A."/>
            <person name="Wood J.M.D."/>
            <person name="Zagrodzka Z.B."/>
            <person name="Johannesson K."/>
            <person name="Butlin R.K."/>
            <person name="Leder E.H."/>
        </authorList>
    </citation>
    <scope>NUCLEOTIDE SEQUENCE [LARGE SCALE GENOMIC DNA]</scope>
    <source>
        <strain evidence="8">Snail1</strain>
        <tissue evidence="8">Muscle</tissue>
    </source>
</reference>
<dbReference type="PANTHER" id="PTHR46179:SF25">
    <property type="entry name" value="METAL RESPONSE ELEMENT-BINDING TRANSCRIPTION FACTOR-1, ISOFORM C"/>
    <property type="match status" value="1"/>
</dbReference>
<keyword evidence="4" id="KW-0862">Zinc</keyword>
<organism evidence="8 9">
    <name type="scientific">Littorina saxatilis</name>
    <dbReference type="NCBI Taxonomy" id="31220"/>
    <lineage>
        <taxon>Eukaryota</taxon>
        <taxon>Metazoa</taxon>
        <taxon>Spiralia</taxon>
        <taxon>Lophotrochozoa</taxon>
        <taxon>Mollusca</taxon>
        <taxon>Gastropoda</taxon>
        <taxon>Caenogastropoda</taxon>
        <taxon>Littorinimorpha</taxon>
        <taxon>Littorinoidea</taxon>
        <taxon>Littorinidae</taxon>
        <taxon>Littorina</taxon>
    </lineage>
</organism>
<keyword evidence="2" id="KW-0677">Repeat</keyword>
<dbReference type="FunFam" id="3.30.160.60:FF:000125">
    <property type="entry name" value="Putative zinc finger protein 143"/>
    <property type="match status" value="2"/>
</dbReference>
<feature type="domain" description="C2H2-type" evidence="7">
    <location>
        <begin position="148"/>
        <end position="177"/>
    </location>
</feature>
<feature type="domain" description="C2H2-type" evidence="7">
    <location>
        <begin position="178"/>
        <end position="207"/>
    </location>
</feature>
<dbReference type="PANTHER" id="PTHR46179">
    <property type="entry name" value="ZINC FINGER PROTEIN"/>
    <property type="match status" value="1"/>
</dbReference>
<dbReference type="GO" id="GO:0006357">
    <property type="term" value="P:regulation of transcription by RNA polymerase II"/>
    <property type="evidence" value="ECO:0007669"/>
    <property type="project" value="TreeGrafter"/>
</dbReference>
<dbReference type="Proteomes" id="UP001374579">
    <property type="component" value="Unassembled WGS sequence"/>
</dbReference>
<feature type="domain" description="C2H2-type" evidence="7">
    <location>
        <begin position="237"/>
        <end position="266"/>
    </location>
</feature>
<accession>A0AAN9BNF0</accession>
<evidence type="ECO:0000256" key="2">
    <source>
        <dbReference type="ARBA" id="ARBA00022737"/>
    </source>
</evidence>
<evidence type="ECO:0000256" key="5">
    <source>
        <dbReference type="PROSITE-ProRule" id="PRU00042"/>
    </source>
</evidence>
<dbReference type="FunFam" id="3.30.160.60:FF:000397">
    <property type="entry name" value="Metal regulatory transcription factor 1"/>
    <property type="match status" value="1"/>
</dbReference>
<protein>
    <recommendedName>
        <fullName evidence="7">C2H2-type domain-containing protein</fullName>
    </recommendedName>
</protein>
<dbReference type="AlphaFoldDB" id="A0AAN9BNF0"/>
<evidence type="ECO:0000256" key="1">
    <source>
        <dbReference type="ARBA" id="ARBA00022723"/>
    </source>
</evidence>
<evidence type="ECO:0000256" key="4">
    <source>
        <dbReference type="ARBA" id="ARBA00022833"/>
    </source>
</evidence>
<dbReference type="InterPro" id="IPR051061">
    <property type="entry name" value="Zinc_finger_trans_reg"/>
</dbReference>
<sequence length="647" mass="69731">MEEYSFENEKSEVSFVDYLGLDEDEQIEDTSGITQVCMDRDLGDEGDESNTNEDRHISDSDDNHCVGDAGMIQHTISEDQILMSIFPGSQEMPSNPSHATLTITSHNPKTKAREVSRFNCTFTGCGRSYSTQGNLKTHEKTHKGEYTFVCDQPRCGKTFLTSYSLKIHVRVHTNERPYECNAHGCEKSFNTLYRLKAHERLHTGQTFNCDEDGCTKYFTTLSDLRKHLRTHTGERPYVCAKDGCGKAFVASHHLKTHTRSHTGDKPFSCQQDGCKKAFTTVYSLKSHMHRHERDQAKKSDETCTSACTHSHTCQTSQCLPTEYVTITNIEPQAATISEGVEHTCSMTAEELLNSLYAQSEEQTDATVAAAGAQDYMAPIITVLSGESHVCGAGVSTHCPEVSTQPVILTGAESKSSSLCLANPAQVLSDAGVQQALSTVPLGVSAASLSLEGGQVPMNPTVVLEPKQECTGEVISVVPGGEMVTLGNDLVTVLPGSDVLSVPPGLMQSLVLSQQPECPADSLQQVAMQQVPPPSIVNPALQVAAPVAIETQPVATVTQPTLEHCSCNSAPQLPNDTTLTAAIESGIPVTIDPSTLTGPVAINQVFVPIYSNTDKGPVIELVPFKTHPTPVSVPVPAPSPHSLPQVSQ</sequence>